<dbReference type="AlphaFoldDB" id="A0A848QS83"/>
<proteinExistence type="predicted"/>
<evidence type="ECO:0000313" key="1">
    <source>
        <dbReference type="EMBL" id="NMW39768.1"/>
    </source>
</evidence>
<accession>A0A848QS83</accession>
<reference evidence="1 2" key="1">
    <citation type="submission" date="2020-04" db="EMBL/GenBank/DDBJ databases">
        <title>A novel gut-associated lysogenic phage, Bacteroides phage BV01, alters the host transcriptome and bile acid metabolism in Bacteroides vulgatus.</title>
        <authorList>
            <person name="Campbell D.E."/>
            <person name="Ly L."/>
            <person name="Ridlon J.M."/>
            <person name="Hsiao A."/>
            <person name="Degnan P.H."/>
        </authorList>
    </citation>
    <scope>NUCLEOTIDE SEQUENCE [LARGE SCALE GENOMIC DNA]</scope>
    <source>
        <strain evidence="1 2">VPI-BV8526</strain>
    </source>
</reference>
<protein>
    <submittedName>
        <fullName evidence="1">Uncharacterized protein</fullName>
    </submittedName>
</protein>
<dbReference type="Proteomes" id="UP000583639">
    <property type="component" value="Unassembled WGS sequence"/>
</dbReference>
<dbReference type="RefSeq" id="WP_172769923.1">
    <property type="nucleotide sequence ID" value="NZ_JABDSI010000095.1"/>
</dbReference>
<organism evidence="1 2">
    <name type="scientific">Phocaeicola vulgatus</name>
    <name type="common">Bacteroides vulgatus</name>
    <dbReference type="NCBI Taxonomy" id="821"/>
    <lineage>
        <taxon>Bacteria</taxon>
        <taxon>Pseudomonadati</taxon>
        <taxon>Bacteroidota</taxon>
        <taxon>Bacteroidia</taxon>
        <taxon>Bacteroidales</taxon>
        <taxon>Bacteroidaceae</taxon>
        <taxon>Phocaeicola</taxon>
    </lineage>
</organism>
<comment type="caution">
    <text evidence="1">The sequence shown here is derived from an EMBL/GenBank/DDBJ whole genome shotgun (WGS) entry which is preliminary data.</text>
</comment>
<evidence type="ECO:0000313" key="2">
    <source>
        <dbReference type="Proteomes" id="UP000583639"/>
    </source>
</evidence>
<sequence>MSETYTASVRTLFNNNVVARDTTVIDEQESLSIMASIFCWDEGVLASNGYKRILTNAIKMQYLGYMIANGCPKEFLMHTDLFRTFDYKTLFKLVSLDYTMENFAGLYNGTVFPKVDTFCQPSKYLDDWKI</sequence>
<name>A0A848QS83_PHOVU</name>
<dbReference type="EMBL" id="JABDSI010000095">
    <property type="protein sequence ID" value="NMW39768.1"/>
    <property type="molecule type" value="Genomic_DNA"/>
</dbReference>
<gene>
    <name evidence="1" type="ORF">HKQ55_06300</name>
</gene>